<feature type="repeat" description="ANK" evidence="11">
    <location>
        <begin position="77"/>
        <end position="109"/>
    </location>
</feature>
<dbReference type="SMART" id="SM00248">
    <property type="entry name" value="ANK"/>
    <property type="match status" value="5"/>
</dbReference>
<dbReference type="AlphaFoldDB" id="A0A804R185"/>
<dbReference type="Pfam" id="PF12796">
    <property type="entry name" value="Ank_2"/>
    <property type="match status" value="1"/>
</dbReference>
<dbReference type="SUPFAM" id="SSF48403">
    <property type="entry name" value="Ankyrin repeat"/>
    <property type="match status" value="1"/>
</dbReference>
<evidence type="ECO:0000256" key="1">
    <source>
        <dbReference type="ARBA" id="ARBA00000900"/>
    </source>
</evidence>
<evidence type="ECO:0000259" key="14">
    <source>
        <dbReference type="PROSITE" id="PS50089"/>
    </source>
</evidence>
<dbReference type="PROSITE" id="PS00518">
    <property type="entry name" value="ZF_RING_1"/>
    <property type="match status" value="1"/>
</dbReference>
<keyword evidence="16" id="KW-1185">Reference proteome</keyword>
<feature type="repeat" description="ANK" evidence="11">
    <location>
        <begin position="44"/>
        <end position="76"/>
    </location>
</feature>
<dbReference type="PANTHER" id="PTHR24193:SF121">
    <property type="entry name" value="ADA2A-CONTAINING COMPLEX COMPONENT 3, ISOFORM D"/>
    <property type="match status" value="1"/>
</dbReference>
<evidence type="ECO:0000256" key="3">
    <source>
        <dbReference type="ARBA" id="ARBA00012483"/>
    </source>
</evidence>
<dbReference type="Proteomes" id="UP000007305">
    <property type="component" value="Chromosome 9"/>
</dbReference>
<feature type="region of interest" description="Disordered" evidence="13">
    <location>
        <begin position="395"/>
        <end position="436"/>
    </location>
</feature>
<accession>A0A804R185</accession>
<keyword evidence="6" id="KW-0677">Repeat</keyword>
<dbReference type="Pfam" id="PF24921">
    <property type="entry name" value="RING_XB3-XBAT31"/>
    <property type="match status" value="1"/>
</dbReference>
<evidence type="ECO:0000313" key="16">
    <source>
        <dbReference type="Proteomes" id="UP000007305"/>
    </source>
</evidence>
<keyword evidence="8" id="KW-0833">Ubl conjugation pathway</keyword>
<keyword evidence="7 12" id="KW-0863">Zinc-finger</keyword>
<evidence type="ECO:0000256" key="5">
    <source>
        <dbReference type="ARBA" id="ARBA00022723"/>
    </source>
</evidence>
<evidence type="ECO:0000256" key="6">
    <source>
        <dbReference type="ARBA" id="ARBA00022737"/>
    </source>
</evidence>
<evidence type="ECO:0000256" key="11">
    <source>
        <dbReference type="PROSITE-ProRule" id="PRU00023"/>
    </source>
</evidence>
<evidence type="ECO:0000256" key="8">
    <source>
        <dbReference type="ARBA" id="ARBA00022786"/>
    </source>
</evidence>
<reference evidence="16" key="1">
    <citation type="journal article" date="2009" name="Science">
        <title>The B73 maize genome: complexity, diversity, and dynamics.</title>
        <authorList>
            <person name="Schnable P.S."/>
            <person name="Ware D."/>
            <person name="Fulton R.S."/>
            <person name="Stein J.C."/>
            <person name="Wei F."/>
            <person name="Pasternak S."/>
            <person name="Liang C."/>
            <person name="Zhang J."/>
            <person name="Fulton L."/>
            <person name="Graves T.A."/>
            <person name="Minx P."/>
            <person name="Reily A.D."/>
            <person name="Courtney L."/>
            <person name="Kruchowski S.S."/>
            <person name="Tomlinson C."/>
            <person name="Strong C."/>
            <person name="Delehaunty K."/>
            <person name="Fronick C."/>
            <person name="Courtney B."/>
            <person name="Rock S.M."/>
            <person name="Belter E."/>
            <person name="Du F."/>
            <person name="Kim K."/>
            <person name="Abbott R.M."/>
            <person name="Cotton M."/>
            <person name="Levy A."/>
            <person name="Marchetto P."/>
            <person name="Ochoa K."/>
            <person name="Jackson S.M."/>
            <person name="Gillam B."/>
            <person name="Chen W."/>
            <person name="Yan L."/>
            <person name="Higginbotham J."/>
            <person name="Cardenas M."/>
            <person name="Waligorski J."/>
            <person name="Applebaum E."/>
            <person name="Phelps L."/>
            <person name="Falcone J."/>
            <person name="Kanchi K."/>
            <person name="Thane T."/>
            <person name="Scimone A."/>
            <person name="Thane N."/>
            <person name="Henke J."/>
            <person name="Wang T."/>
            <person name="Ruppert J."/>
            <person name="Shah N."/>
            <person name="Rotter K."/>
            <person name="Hodges J."/>
            <person name="Ingenthron E."/>
            <person name="Cordes M."/>
            <person name="Kohlberg S."/>
            <person name="Sgro J."/>
            <person name="Delgado B."/>
            <person name="Mead K."/>
            <person name="Chinwalla A."/>
            <person name="Leonard S."/>
            <person name="Crouse K."/>
            <person name="Collura K."/>
            <person name="Kudrna D."/>
            <person name="Currie J."/>
            <person name="He R."/>
            <person name="Angelova A."/>
            <person name="Rajasekar S."/>
            <person name="Mueller T."/>
            <person name="Lomeli R."/>
            <person name="Scara G."/>
            <person name="Ko A."/>
            <person name="Delaney K."/>
            <person name="Wissotski M."/>
            <person name="Lopez G."/>
            <person name="Campos D."/>
            <person name="Braidotti M."/>
            <person name="Ashley E."/>
            <person name="Golser W."/>
            <person name="Kim H."/>
            <person name="Lee S."/>
            <person name="Lin J."/>
            <person name="Dujmic Z."/>
            <person name="Kim W."/>
            <person name="Talag J."/>
            <person name="Zuccolo A."/>
            <person name="Fan C."/>
            <person name="Sebastian A."/>
            <person name="Kramer M."/>
            <person name="Spiegel L."/>
            <person name="Nascimento L."/>
            <person name="Zutavern T."/>
            <person name="Miller B."/>
            <person name="Ambroise C."/>
            <person name="Muller S."/>
            <person name="Spooner W."/>
            <person name="Narechania A."/>
            <person name="Ren L."/>
            <person name="Wei S."/>
            <person name="Kumari S."/>
            <person name="Faga B."/>
            <person name="Levy M.J."/>
            <person name="McMahan L."/>
            <person name="Van Buren P."/>
            <person name="Vaughn M.W."/>
            <person name="Ying K."/>
            <person name="Yeh C.-T."/>
            <person name="Emrich S.J."/>
            <person name="Jia Y."/>
            <person name="Kalyanaraman A."/>
            <person name="Hsia A.-P."/>
            <person name="Barbazuk W.B."/>
            <person name="Baucom R.S."/>
            <person name="Brutnell T.P."/>
            <person name="Carpita N.C."/>
            <person name="Chaparro C."/>
            <person name="Chia J.-M."/>
            <person name="Deragon J.-M."/>
            <person name="Estill J.C."/>
            <person name="Fu Y."/>
            <person name="Jeddeloh J.A."/>
            <person name="Han Y."/>
            <person name="Lee H."/>
            <person name="Li P."/>
            <person name="Lisch D.R."/>
            <person name="Liu S."/>
            <person name="Liu Z."/>
            <person name="Nagel D.H."/>
            <person name="McCann M.C."/>
            <person name="SanMiguel P."/>
            <person name="Myers A.M."/>
            <person name="Nettleton D."/>
            <person name="Nguyen J."/>
            <person name="Penning B.W."/>
            <person name="Ponnala L."/>
            <person name="Schneider K.L."/>
            <person name="Schwartz D.C."/>
            <person name="Sharma A."/>
            <person name="Soderlund C."/>
            <person name="Springer N.M."/>
            <person name="Sun Q."/>
            <person name="Wang H."/>
            <person name="Waterman M."/>
            <person name="Westerman R."/>
            <person name="Wolfgruber T.K."/>
            <person name="Yang L."/>
            <person name="Yu Y."/>
            <person name="Zhang L."/>
            <person name="Zhou S."/>
            <person name="Zhu Q."/>
            <person name="Bennetzen J.L."/>
            <person name="Dawe R.K."/>
            <person name="Jiang J."/>
            <person name="Jiang N."/>
            <person name="Presting G.G."/>
            <person name="Wessler S.R."/>
            <person name="Aluru S."/>
            <person name="Martienssen R.A."/>
            <person name="Clifton S.W."/>
            <person name="McCombie W.R."/>
            <person name="Wing R.A."/>
            <person name="Wilson R.K."/>
        </authorList>
    </citation>
    <scope>NUCLEOTIDE SEQUENCE [LARGE SCALE GENOMIC DNA]</scope>
    <source>
        <strain evidence="16">cv. B73</strain>
    </source>
</reference>
<dbReference type="PROSITE" id="PS50089">
    <property type="entry name" value="ZF_RING_2"/>
    <property type="match status" value="1"/>
</dbReference>
<dbReference type="InterPro" id="IPR013083">
    <property type="entry name" value="Znf_RING/FYVE/PHD"/>
</dbReference>
<evidence type="ECO:0000256" key="9">
    <source>
        <dbReference type="ARBA" id="ARBA00022833"/>
    </source>
</evidence>
<name>A0A804R185_MAIZE</name>
<evidence type="ECO:0000256" key="10">
    <source>
        <dbReference type="ARBA" id="ARBA00023043"/>
    </source>
</evidence>
<dbReference type="InterPro" id="IPR001841">
    <property type="entry name" value="Znf_RING"/>
</dbReference>
<organism evidence="15 16">
    <name type="scientific">Zea mays</name>
    <name type="common">Maize</name>
    <dbReference type="NCBI Taxonomy" id="4577"/>
    <lineage>
        <taxon>Eukaryota</taxon>
        <taxon>Viridiplantae</taxon>
        <taxon>Streptophyta</taxon>
        <taxon>Embryophyta</taxon>
        <taxon>Tracheophyta</taxon>
        <taxon>Spermatophyta</taxon>
        <taxon>Magnoliopsida</taxon>
        <taxon>Liliopsida</taxon>
        <taxon>Poales</taxon>
        <taxon>Poaceae</taxon>
        <taxon>PACMAD clade</taxon>
        <taxon>Panicoideae</taxon>
        <taxon>Andropogonodae</taxon>
        <taxon>Andropogoneae</taxon>
        <taxon>Tripsacinae</taxon>
        <taxon>Zea</taxon>
    </lineage>
</organism>
<reference evidence="15" key="2">
    <citation type="submission" date="2019-07" db="EMBL/GenBank/DDBJ databases">
        <authorList>
            <person name="Seetharam A."/>
            <person name="Woodhouse M."/>
            <person name="Cannon E."/>
        </authorList>
    </citation>
    <scope>NUCLEOTIDE SEQUENCE [LARGE SCALE GENOMIC DNA]</scope>
    <source>
        <strain evidence="15">cv. B73</strain>
    </source>
</reference>
<evidence type="ECO:0000313" key="15">
    <source>
        <dbReference type="EnsemblPlants" id="Zm00001eb378520_P003"/>
    </source>
</evidence>
<evidence type="ECO:0000256" key="12">
    <source>
        <dbReference type="PROSITE-ProRule" id="PRU00175"/>
    </source>
</evidence>
<dbReference type="EC" id="2.3.2.27" evidence="3"/>
<dbReference type="PANTHER" id="PTHR24193">
    <property type="entry name" value="ANKYRIN REPEAT PROTEIN"/>
    <property type="match status" value="1"/>
</dbReference>
<evidence type="ECO:0000256" key="7">
    <source>
        <dbReference type="ARBA" id="ARBA00022771"/>
    </source>
</evidence>
<evidence type="ECO:0000256" key="4">
    <source>
        <dbReference type="ARBA" id="ARBA00022679"/>
    </source>
</evidence>
<feature type="repeat" description="ANK" evidence="11">
    <location>
        <begin position="196"/>
        <end position="228"/>
    </location>
</feature>
<dbReference type="InterPro" id="IPR050663">
    <property type="entry name" value="Ankyrin-SOCS_Box"/>
</dbReference>
<dbReference type="Pfam" id="PF00023">
    <property type="entry name" value="Ank"/>
    <property type="match status" value="3"/>
</dbReference>
<dbReference type="PROSITE" id="PS50088">
    <property type="entry name" value="ANK_REPEAT"/>
    <property type="match status" value="5"/>
</dbReference>
<dbReference type="Gene3D" id="3.30.40.10">
    <property type="entry name" value="Zinc/RING finger domain, C3HC4 (zinc finger)"/>
    <property type="match status" value="1"/>
</dbReference>
<comment type="catalytic activity">
    <reaction evidence="1">
        <text>S-ubiquitinyl-[E2 ubiquitin-conjugating enzyme]-L-cysteine + [acceptor protein]-L-lysine = [E2 ubiquitin-conjugating enzyme]-L-cysteine + N(6)-ubiquitinyl-[acceptor protein]-L-lysine.</text>
        <dbReference type="EC" id="2.3.2.27"/>
    </reaction>
</comment>
<dbReference type="InterPro" id="IPR002110">
    <property type="entry name" value="Ankyrin_rpt"/>
</dbReference>
<reference evidence="15" key="3">
    <citation type="submission" date="2021-05" db="UniProtKB">
        <authorList>
            <consortium name="EnsemblPlants"/>
        </authorList>
    </citation>
    <scope>IDENTIFICATION</scope>
    <source>
        <strain evidence="15">cv. B73</strain>
    </source>
</reference>
<proteinExistence type="predicted"/>
<protein>
    <recommendedName>
        <fullName evidence="3">RING-type E3 ubiquitin transferase</fullName>
        <ecNumber evidence="3">2.3.2.27</ecNumber>
    </recommendedName>
</protein>
<dbReference type="InterPro" id="IPR036770">
    <property type="entry name" value="Ankyrin_rpt-contain_sf"/>
</dbReference>
<keyword evidence="10 11" id="KW-0040">ANK repeat</keyword>
<dbReference type="InterPro" id="IPR017907">
    <property type="entry name" value="Znf_RING_CS"/>
</dbReference>
<keyword evidence="9" id="KW-0862">Zinc</keyword>
<dbReference type="EnsemblPlants" id="Zm00001eb378520_T003">
    <property type="protein sequence ID" value="Zm00001eb378520_P003"/>
    <property type="gene ID" value="Zm00001eb378520"/>
</dbReference>
<dbReference type="SUPFAM" id="SSF57850">
    <property type="entry name" value="RING/U-box"/>
    <property type="match status" value="1"/>
</dbReference>
<feature type="domain" description="RING-type" evidence="14">
    <location>
        <begin position="332"/>
        <end position="381"/>
    </location>
</feature>
<evidence type="ECO:0000256" key="13">
    <source>
        <dbReference type="SAM" id="MobiDB-lite"/>
    </source>
</evidence>
<dbReference type="Gene3D" id="1.25.40.20">
    <property type="entry name" value="Ankyrin repeat-containing domain"/>
    <property type="match status" value="2"/>
</dbReference>
<dbReference type="GO" id="GO:0061630">
    <property type="term" value="F:ubiquitin protein ligase activity"/>
    <property type="evidence" value="ECO:0007669"/>
    <property type="project" value="UniProtKB-EC"/>
</dbReference>
<dbReference type="Gramene" id="Zm00001eb378520_T003">
    <property type="protein sequence ID" value="Zm00001eb378520_P003"/>
    <property type="gene ID" value="Zm00001eb378520"/>
</dbReference>
<sequence length="436" mass="44856">MGNALGCAGLGERLAAGARDGDAAEVRRLLDANPGLARCAAFGSLSSPLHLAAAKGHHEIAALLLENGADVNGRNIYGQTALMQACRFGHWEVVQTLLLFRCNVSKADSLSGRTALHVAAAGGHVRCARLLLAGAGSGRSKLVNRAASGGGGGVTALHLAALHGHADCVHLLVDERADVAARTLPCAAPPMASVGAGSAPLHYAAAGGEVKCCQILVSRGADRAAVNCNGQVAPGGRGQDVGVPLAGARPVAQVSAAHPQVPALRIPLVAARQRHHPREVRTHRRFNKNHHEHFLNMDGWIDDTCRDCGLALNMSSLPMDTMDGGADDGDACAVCLERPCNVAAEVCGHELCVKCALDLCSVIRSYDAPGIAGTIPCPLCRSGIASFRRRAAAAEAEPGANAGDRQASSSPHKKRSTESDQDGLPLVCAPPAVMSS</sequence>
<dbReference type="GO" id="GO:0008270">
    <property type="term" value="F:zinc ion binding"/>
    <property type="evidence" value="ECO:0007669"/>
    <property type="project" value="UniProtKB-KW"/>
</dbReference>
<comment type="pathway">
    <text evidence="2">Protein modification; protein ubiquitination.</text>
</comment>
<feature type="repeat" description="ANK" evidence="11">
    <location>
        <begin position="111"/>
        <end position="132"/>
    </location>
</feature>
<keyword evidence="5" id="KW-0479">Metal-binding</keyword>
<dbReference type="PROSITE" id="PS50297">
    <property type="entry name" value="ANK_REP_REGION"/>
    <property type="match status" value="4"/>
</dbReference>
<evidence type="ECO:0000256" key="2">
    <source>
        <dbReference type="ARBA" id="ARBA00004906"/>
    </source>
</evidence>
<dbReference type="InterPro" id="IPR056760">
    <property type="entry name" value="RING_XB3-like"/>
</dbReference>
<gene>
    <name evidence="15" type="primary">LOC103638148</name>
</gene>
<feature type="repeat" description="ANK" evidence="11">
    <location>
        <begin position="152"/>
        <end position="184"/>
    </location>
</feature>
<keyword evidence="4" id="KW-0808">Transferase</keyword>